<feature type="transmembrane region" description="Helical" evidence="1">
    <location>
        <begin position="27"/>
        <end position="47"/>
    </location>
</feature>
<dbReference type="PANTHER" id="PTHR37810:SF5">
    <property type="entry name" value="IMMUNITY PROTEIN SDPI"/>
    <property type="match status" value="1"/>
</dbReference>
<evidence type="ECO:0000313" key="2">
    <source>
        <dbReference type="EMBL" id="MVT07780.1"/>
    </source>
</evidence>
<reference evidence="2 3" key="1">
    <citation type="submission" date="2019-12" db="EMBL/GenBank/DDBJ databases">
        <title>Chitinophaga sp. strain ysch24 (GDMCC 1.1355), whole genome shotgun sequence.</title>
        <authorList>
            <person name="Zhang X."/>
        </authorList>
    </citation>
    <scope>NUCLEOTIDE SEQUENCE [LARGE SCALE GENOMIC DNA]</scope>
    <source>
        <strain evidence="3">ysch24</strain>
    </source>
</reference>
<feature type="transmembrane region" description="Helical" evidence="1">
    <location>
        <begin position="94"/>
        <end position="113"/>
    </location>
</feature>
<keyword evidence="1" id="KW-0472">Membrane</keyword>
<keyword evidence="3" id="KW-1185">Reference proteome</keyword>
<keyword evidence="1" id="KW-1133">Transmembrane helix</keyword>
<dbReference type="InterPro" id="IPR025962">
    <property type="entry name" value="SdpI/YhfL"/>
</dbReference>
<organism evidence="2 3">
    <name type="scientific">Chitinophaga tropicalis</name>
    <dbReference type="NCBI Taxonomy" id="2683588"/>
    <lineage>
        <taxon>Bacteria</taxon>
        <taxon>Pseudomonadati</taxon>
        <taxon>Bacteroidota</taxon>
        <taxon>Chitinophagia</taxon>
        <taxon>Chitinophagales</taxon>
        <taxon>Chitinophagaceae</taxon>
        <taxon>Chitinophaga</taxon>
    </lineage>
</organism>
<dbReference type="GO" id="GO:0009636">
    <property type="term" value="P:response to toxic substance"/>
    <property type="evidence" value="ECO:0007669"/>
    <property type="project" value="TreeGrafter"/>
</dbReference>
<evidence type="ECO:0000256" key="1">
    <source>
        <dbReference type="SAM" id="Phobius"/>
    </source>
</evidence>
<feature type="transmembrane region" description="Helical" evidence="1">
    <location>
        <begin position="67"/>
        <end position="88"/>
    </location>
</feature>
<dbReference type="Pfam" id="PF13630">
    <property type="entry name" value="SdpI"/>
    <property type="match status" value="1"/>
</dbReference>
<proteinExistence type="predicted"/>
<accession>A0A7K1U0F6</accession>
<dbReference type="AlphaFoldDB" id="A0A7K1U0F6"/>
<dbReference type="EMBL" id="WRXN01000001">
    <property type="protein sequence ID" value="MVT07780.1"/>
    <property type="molecule type" value="Genomic_DNA"/>
</dbReference>
<evidence type="ECO:0008006" key="4">
    <source>
        <dbReference type="Google" id="ProtNLM"/>
    </source>
</evidence>
<evidence type="ECO:0000313" key="3">
    <source>
        <dbReference type="Proteomes" id="UP000461730"/>
    </source>
</evidence>
<feature type="transmembrane region" description="Helical" evidence="1">
    <location>
        <begin position="166"/>
        <end position="185"/>
    </location>
</feature>
<sequence>MVLFIVLAPVYLMLAAAGYTPDLSETVTGNLVMVLLLVILNIFQYLLFSKLKNKGKKPLPEKQYNIIWAATHVLTSLAPIGVILAGQGMKAERLVPEAVFLFLAIIGNFMYNIRPNRFIGIRTPWTLSNEEVWVKTHRLGAKWTFWAGVTGFILCVFAPVQWLRFLLLFIVIGVSAILVTYSYVIHKKIAG</sequence>
<dbReference type="InterPro" id="IPR026272">
    <property type="entry name" value="SdpI"/>
</dbReference>
<name>A0A7K1U0F6_9BACT</name>
<feature type="transmembrane region" description="Helical" evidence="1">
    <location>
        <begin position="143"/>
        <end position="160"/>
    </location>
</feature>
<protein>
    <recommendedName>
        <fullName evidence="4">SdpI/YhfL family protein</fullName>
    </recommendedName>
</protein>
<dbReference type="Proteomes" id="UP000461730">
    <property type="component" value="Unassembled WGS sequence"/>
</dbReference>
<dbReference type="PIRSF" id="PIRSF038959">
    <property type="entry name" value="SdpI"/>
    <property type="match status" value="1"/>
</dbReference>
<comment type="caution">
    <text evidence="2">The sequence shown here is derived from an EMBL/GenBank/DDBJ whole genome shotgun (WGS) entry which is preliminary data.</text>
</comment>
<keyword evidence="1" id="KW-0812">Transmembrane</keyword>
<dbReference type="PANTHER" id="PTHR37810">
    <property type="entry name" value="IMMUNITY PROTEIN SDPI"/>
    <property type="match status" value="1"/>
</dbReference>
<gene>
    <name evidence="2" type="ORF">GO493_05865</name>
</gene>